<comment type="similarity">
    <text evidence="7">Belongs to the PINc/VapC protein family.</text>
</comment>
<evidence type="ECO:0000256" key="4">
    <source>
        <dbReference type="ARBA" id="ARBA00022723"/>
    </source>
</evidence>
<keyword evidence="5" id="KW-0378">Hydrolase</keyword>
<keyword evidence="3" id="KW-0540">Nuclease</keyword>
<dbReference type="InterPro" id="IPR050556">
    <property type="entry name" value="Type_II_TA_system_RNase"/>
</dbReference>
<feature type="domain" description="PIN" evidence="8">
    <location>
        <begin position="1"/>
        <end position="122"/>
    </location>
</feature>
<gene>
    <name evidence="9" type="ORF">UFOPK2761_01166</name>
</gene>
<dbReference type="HAMAP" id="MF_00265">
    <property type="entry name" value="VapC_Nob1"/>
    <property type="match status" value="1"/>
</dbReference>
<keyword evidence="4" id="KW-0479">Metal-binding</keyword>
<dbReference type="Gene3D" id="3.40.50.1010">
    <property type="entry name" value="5'-nuclease"/>
    <property type="match status" value="1"/>
</dbReference>
<evidence type="ECO:0000256" key="6">
    <source>
        <dbReference type="ARBA" id="ARBA00022842"/>
    </source>
</evidence>
<dbReference type="InterPro" id="IPR029060">
    <property type="entry name" value="PIN-like_dom_sf"/>
</dbReference>
<dbReference type="SUPFAM" id="SSF88723">
    <property type="entry name" value="PIN domain-like"/>
    <property type="match status" value="1"/>
</dbReference>
<organism evidence="9">
    <name type="scientific">freshwater metagenome</name>
    <dbReference type="NCBI Taxonomy" id="449393"/>
    <lineage>
        <taxon>unclassified sequences</taxon>
        <taxon>metagenomes</taxon>
        <taxon>ecological metagenomes</taxon>
    </lineage>
</organism>
<evidence type="ECO:0000256" key="7">
    <source>
        <dbReference type="ARBA" id="ARBA00038093"/>
    </source>
</evidence>
<dbReference type="GO" id="GO:0004540">
    <property type="term" value="F:RNA nuclease activity"/>
    <property type="evidence" value="ECO:0007669"/>
    <property type="project" value="InterPro"/>
</dbReference>
<protein>
    <submittedName>
        <fullName evidence="9">Unannotated protein</fullName>
    </submittedName>
</protein>
<dbReference type="InterPro" id="IPR002716">
    <property type="entry name" value="PIN_dom"/>
</dbReference>
<comment type="cofactor">
    <cofactor evidence="1">
        <name>Mg(2+)</name>
        <dbReference type="ChEBI" id="CHEBI:18420"/>
    </cofactor>
</comment>
<evidence type="ECO:0000256" key="3">
    <source>
        <dbReference type="ARBA" id="ARBA00022722"/>
    </source>
</evidence>
<dbReference type="GO" id="GO:0046872">
    <property type="term" value="F:metal ion binding"/>
    <property type="evidence" value="ECO:0007669"/>
    <property type="project" value="UniProtKB-KW"/>
</dbReference>
<dbReference type="CDD" id="cd09871">
    <property type="entry name" value="PIN_MtVapC28-VapC30-like"/>
    <property type="match status" value="1"/>
</dbReference>
<evidence type="ECO:0000256" key="5">
    <source>
        <dbReference type="ARBA" id="ARBA00022801"/>
    </source>
</evidence>
<dbReference type="AlphaFoldDB" id="A0A6J6SY68"/>
<dbReference type="PANTHER" id="PTHR33653:SF1">
    <property type="entry name" value="RIBONUCLEASE VAPC2"/>
    <property type="match status" value="1"/>
</dbReference>
<keyword evidence="6" id="KW-0460">Magnesium</keyword>
<dbReference type="InterPro" id="IPR022907">
    <property type="entry name" value="VapC_family"/>
</dbReference>
<keyword evidence="2" id="KW-1277">Toxin-antitoxin system</keyword>
<reference evidence="9" key="1">
    <citation type="submission" date="2020-05" db="EMBL/GenBank/DDBJ databases">
        <authorList>
            <person name="Chiriac C."/>
            <person name="Salcher M."/>
            <person name="Ghai R."/>
            <person name="Kavagutti S V."/>
        </authorList>
    </citation>
    <scope>NUCLEOTIDE SEQUENCE</scope>
</reference>
<dbReference type="Pfam" id="PF01850">
    <property type="entry name" value="PIN"/>
    <property type="match status" value="1"/>
</dbReference>
<evidence type="ECO:0000256" key="2">
    <source>
        <dbReference type="ARBA" id="ARBA00022649"/>
    </source>
</evidence>
<sequence length="129" mass="13671">MIVDTSAVMAILLGEPTAAELAHAILTCEGRARMSAPTRVETAVVAHRRLALGAEPLIAELDIETVPFTQEHSEVAAEAYRRFGKGSGSPPRLNLGDTYSYALARVTGAPLLYVGDDFTHTDVVPALPA</sequence>
<dbReference type="PANTHER" id="PTHR33653">
    <property type="entry name" value="RIBONUCLEASE VAPC2"/>
    <property type="match status" value="1"/>
</dbReference>
<name>A0A6J6SY68_9ZZZZ</name>
<evidence type="ECO:0000313" key="9">
    <source>
        <dbReference type="EMBL" id="CAB4739648.1"/>
    </source>
</evidence>
<evidence type="ECO:0000256" key="1">
    <source>
        <dbReference type="ARBA" id="ARBA00001946"/>
    </source>
</evidence>
<dbReference type="EMBL" id="CAEZYQ010000007">
    <property type="protein sequence ID" value="CAB4739648.1"/>
    <property type="molecule type" value="Genomic_DNA"/>
</dbReference>
<dbReference type="GO" id="GO:0016787">
    <property type="term" value="F:hydrolase activity"/>
    <property type="evidence" value="ECO:0007669"/>
    <property type="project" value="UniProtKB-KW"/>
</dbReference>
<accession>A0A6J6SY68</accession>
<proteinExistence type="inferred from homology"/>
<evidence type="ECO:0000259" key="8">
    <source>
        <dbReference type="Pfam" id="PF01850"/>
    </source>
</evidence>